<organism evidence="2 3">
    <name type="scientific">Lacticaseibacillus hegangensis</name>
    <dbReference type="NCBI Taxonomy" id="2486010"/>
    <lineage>
        <taxon>Bacteria</taxon>
        <taxon>Bacillati</taxon>
        <taxon>Bacillota</taxon>
        <taxon>Bacilli</taxon>
        <taxon>Lactobacillales</taxon>
        <taxon>Lactobacillaceae</taxon>
        <taxon>Lacticaseibacillus</taxon>
    </lineage>
</organism>
<comment type="caution">
    <text evidence="2">The sequence shown here is derived from an EMBL/GenBank/DDBJ whole genome shotgun (WGS) entry which is preliminary data.</text>
</comment>
<evidence type="ECO:0000259" key="1">
    <source>
        <dbReference type="Pfam" id="PF05043"/>
    </source>
</evidence>
<keyword evidence="3" id="KW-1185">Reference proteome</keyword>
<sequence>MFEDYFFDKRTTTTYQVFRLMKAHATTNFTINRLTQESGLSYSQTYNAYQEIMADVQEMYPGEPVANTSEGFTQVAGPLTVDEYRFHLLNQSMAFRFFDYAFRTSSANVHQFCATTATSISTLRRRIAPFRRYMQGKEIRLDASTWAPDGPETQIRLLILTFYLLAYRGVGWPFSEAAFKQAKAAFDLLNQKRRGGLYTPTAVPNKQDLMILAIQAMRIRSGHVVSPSEQLPALFAPDDTSRQVYSTAHFPDLTPAALECERNHYDLCRMHYVSMRETLTAQDKIIMERLAVPDTPVHRFAQGLLDFLLAACDPSTPEARPENHAVLLANLHRIAFSYLNLHGRFATRLDFLNRDANEVKKGRLPALIREYFDQLQPEAVGALAEYYSTMYLQLYTVIAPDFPELNVDHQLKVTVIVDEGTFMSRDLFTFLKGLHYVKLIPPDAQKLPDVIITTLNTNGVLDRYYSAERLARVRVINWQLAPEQDDFYNLMNTLYKVRPQMLAARD</sequence>
<feature type="domain" description="Mga helix-turn-helix" evidence="1">
    <location>
        <begin position="82"/>
        <end position="163"/>
    </location>
</feature>
<name>A0ABW4CVW5_9LACO</name>
<dbReference type="InterPro" id="IPR007737">
    <property type="entry name" value="Mga_HTH"/>
</dbReference>
<evidence type="ECO:0000313" key="3">
    <source>
        <dbReference type="Proteomes" id="UP001597212"/>
    </source>
</evidence>
<gene>
    <name evidence="2" type="ORF">ACFQ5K_05740</name>
</gene>
<dbReference type="EMBL" id="JBHTOK010000048">
    <property type="protein sequence ID" value="MFD1440866.1"/>
    <property type="molecule type" value="Genomic_DNA"/>
</dbReference>
<accession>A0ABW4CVW5</accession>
<evidence type="ECO:0000313" key="2">
    <source>
        <dbReference type="EMBL" id="MFD1440866.1"/>
    </source>
</evidence>
<reference evidence="3" key="1">
    <citation type="journal article" date="2019" name="Int. J. Syst. Evol. Microbiol.">
        <title>The Global Catalogue of Microorganisms (GCM) 10K type strain sequencing project: providing services to taxonomists for standard genome sequencing and annotation.</title>
        <authorList>
            <consortium name="The Broad Institute Genomics Platform"/>
            <consortium name="The Broad Institute Genome Sequencing Center for Infectious Disease"/>
            <person name="Wu L."/>
            <person name="Ma J."/>
        </authorList>
    </citation>
    <scope>NUCLEOTIDE SEQUENCE [LARGE SCALE GENOMIC DNA]</scope>
    <source>
        <strain evidence="3">CCM 8912</strain>
    </source>
</reference>
<dbReference type="RefSeq" id="WP_125758157.1">
    <property type="nucleotide sequence ID" value="NZ_JBHTOK010000048.1"/>
</dbReference>
<proteinExistence type="predicted"/>
<protein>
    <submittedName>
        <fullName evidence="2">Helix-turn-helix domain-containing protein</fullName>
    </submittedName>
</protein>
<dbReference type="Pfam" id="PF05043">
    <property type="entry name" value="Mga"/>
    <property type="match status" value="1"/>
</dbReference>
<dbReference type="Proteomes" id="UP001597212">
    <property type="component" value="Unassembled WGS sequence"/>
</dbReference>